<dbReference type="Gene3D" id="3.30.420.10">
    <property type="entry name" value="Ribonuclease H-like superfamily/Ribonuclease H"/>
    <property type="match status" value="1"/>
</dbReference>
<evidence type="ECO:0000313" key="2">
    <source>
        <dbReference type="EMBL" id="MFC5856655.1"/>
    </source>
</evidence>
<dbReference type="Pfam" id="PF13683">
    <property type="entry name" value="rve_3"/>
    <property type="match status" value="1"/>
</dbReference>
<sequence length="173" mass="19556">MTSGFLKRLYVFFALEVGTRTVRILGVTAHPTAAWATQLARNLMADLGGRAAGFRYLLRDRDSRYPQAFDAVFTADGIEILKTTPQAPRMNAYAERFIRTARAECTDRLLICNDQHLRHVLAEYAERYDSSRPHRALDLRAPADGVDVIAFPAQRIQRHDILGGLIHEYRNAA</sequence>
<dbReference type="Proteomes" id="UP001596180">
    <property type="component" value="Unassembled WGS sequence"/>
</dbReference>
<name>A0ABW1E766_9ACTN</name>
<dbReference type="InterPro" id="IPR012337">
    <property type="entry name" value="RNaseH-like_sf"/>
</dbReference>
<evidence type="ECO:0000313" key="3">
    <source>
        <dbReference type="Proteomes" id="UP001596180"/>
    </source>
</evidence>
<proteinExistence type="predicted"/>
<dbReference type="RefSeq" id="WP_381371086.1">
    <property type="nucleotide sequence ID" value="NZ_JBHSOA010000130.1"/>
</dbReference>
<gene>
    <name evidence="2" type="ORF">ACFPZI_34380</name>
</gene>
<reference evidence="3" key="1">
    <citation type="journal article" date="2019" name="Int. J. Syst. Evol. Microbiol.">
        <title>The Global Catalogue of Microorganisms (GCM) 10K type strain sequencing project: providing services to taxonomists for standard genome sequencing and annotation.</title>
        <authorList>
            <consortium name="The Broad Institute Genomics Platform"/>
            <consortium name="The Broad Institute Genome Sequencing Center for Infectious Disease"/>
            <person name="Wu L."/>
            <person name="Ma J."/>
        </authorList>
    </citation>
    <scope>NUCLEOTIDE SEQUENCE [LARGE SCALE GENOMIC DNA]</scope>
    <source>
        <strain evidence="3">JCM 10411</strain>
    </source>
</reference>
<keyword evidence="3" id="KW-1185">Reference proteome</keyword>
<dbReference type="InterPro" id="IPR036397">
    <property type="entry name" value="RNaseH_sf"/>
</dbReference>
<feature type="domain" description="Integrase catalytic" evidence="1">
    <location>
        <begin position="1"/>
        <end position="150"/>
    </location>
</feature>
<dbReference type="PROSITE" id="PS50994">
    <property type="entry name" value="INTEGRASE"/>
    <property type="match status" value="1"/>
</dbReference>
<evidence type="ECO:0000259" key="1">
    <source>
        <dbReference type="PROSITE" id="PS50994"/>
    </source>
</evidence>
<comment type="caution">
    <text evidence="2">The sequence shown here is derived from an EMBL/GenBank/DDBJ whole genome shotgun (WGS) entry which is preliminary data.</text>
</comment>
<accession>A0ABW1E766</accession>
<dbReference type="EMBL" id="JBHSOA010000130">
    <property type="protein sequence ID" value="MFC5856655.1"/>
    <property type="molecule type" value="Genomic_DNA"/>
</dbReference>
<organism evidence="2 3">
    <name type="scientific">Streptomyces chlorus</name>
    <dbReference type="NCBI Taxonomy" id="887452"/>
    <lineage>
        <taxon>Bacteria</taxon>
        <taxon>Bacillati</taxon>
        <taxon>Actinomycetota</taxon>
        <taxon>Actinomycetes</taxon>
        <taxon>Kitasatosporales</taxon>
        <taxon>Streptomycetaceae</taxon>
        <taxon>Streptomyces</taxon>
    </lineage>
</organism>
<protein>
    <submittedName>
        <fullName evidence="2">Integrase core domain-containing protein</fullName>
    </submittedName>
</protein>
<dbReference type="InterPro" id="IPR001584">
    <property type="entry name" value="Integrase_cat-core"/>
</dbReference>
<dbReference type="SUPFAM" id="SSF53098">
    <property type="entry name" value="Ribonuclease H-like"/>
    <property type="match status" value="1"/>
</dbReference>